<dbReference type="PANTHER" id="PTHR11786">
    <property type="entry name" value="N-HYDROXYARYLAMINE O-ACETYLTRANSFERASE"/>
    <property type="match status" value="1"/>
</dbReference>
<evidence type="ECO:0000313" key="3">
    <source>
        <dbReference type="Proteomes" id="UP000235786"/>
    </source>
</evidence>
<organism evidence="2 3">
    <name type="scientific">Hyaloscypha variabilis (strain UAMH 11265 / GT02V1 / F)</name>
    <name type="common">Meliniomyces variabilis</name>
    <dbReference type="NCBI Taxonomy" id="1149755"/>
    <lineage>
        <taxon>Eukaryota</taxon>
        <taxon>Fungi</taxon>
        <taxon>Dikarya</taxon>
        <taxon>Ascomycota</taxon>
        <taxon>Pezizomycotina</taxon>
        <taxon>Leotiomycetes</taxon>
        <taxon>Helotiales</taxon>
        <taxon>Hyaloscyphaceae</taxon>
        <taxon>Hyaloscypha</taxon>
        <taxon>Hyaloscypha variabilis</taxon>
    </lineage>
</organism>
<dbReference type="InterPro" id="IPR053710">
    <property type="entry name" value="Arylamine_NAT_domain_sf"/>
</dbReference>
<dbReference type="Gene3D" id="3.30.2140.20">
    <property type="match status" value="1"/>
</dbReference>
<dbReference type="GO" id="GO:0016407">
    <property type="term" value="F:acetyltransferase activity"/>
    <property type="evidence" value="ECO:0007669"/>
    <property type="project" value="InterPro"/>
</dbReference>
<dbReference type="PANTHER" id="PTHR11786:SF0">
    <property type="entry name" value="ARYLAMINE N-ACETYLTRANSFERASE 4-RELATED"/>
    <property type="match status" value="1"/>
</dbReference>
<keyword evidence="3" id="KW-1185">Reference proteome</keyword>
<comment type="similarity">
    <text evidence="1">Belongs to the arylamine N-acetyltransferase family.</text>
</comment>
<dbReference type="EMBL" id="KZ613939">
    <property type="protein sequence ID" value="PMD46267.1"/>
    <property type="molecule type" value="Genomic_DNA"/>
</dbReference>
<dbReference type="Proteomes" id="UP000235786">
    <property type="component" value="Unassembled WGS sequence"/>
</dbReference>
<evidence type="ECO:0000256" key="1">
    <source>
        <dbReference type="ARBA" id="ARBA00006547"/>
    </source>
</evidence>
<gene>
    <name evidence="2" type="ORF">L207DRAFT_450581</name>
</gene>
<proteinExistence type="inferred from homology"/>
<accession>A0A2J6S674</accession>
<reference evidence="2 3" key="1">
    <citation type="submission" date="2016-04" db="EMBL/GenBank/DDBJ databases">
        <title>A degradative enzymes factory behind the ericoid mycorrhizal symbiosis.</title>
        <authorList>
            <consortium name="DOE Joint Genome Institute"/>
            <person name="Martino E."/>
            <person name="Morin E."/>
            <person name="Grelet G."/>
            <person name="Kuo A."/>
            <person name="Kohler A."/>
            <person name="Daghino S."/>
            <person name="Barry K."/>
            <person name="Choi C."/>
            <person name="Cichocki N."/>
            <person name="Clum A."/>
            <person name="Copeland A."/>
            <person name="Hainaut M."/>
            <person name="Haridas S."/>
            <person name="Labutti K."/>
            <person name="Lindquist E."/>
            <person name="Lipzen A."/>
            <person name="Khouja H.-R."/>
            <person name="Murat C."/>
            <person name="Ohm R."/>
            <person name="Olson A."/>
            <person name="Spatafora J."/>
            <person name="Veneault-Fourrey C."/>
            <person name="Henrissat B."/>
            <person name="Grigoriev I."/>
            <person name="Martin F."/>
            <person name="Perotto S."/>
        </authorList>
    </citation>
    <scope>NUCLEOTIDE SEQUENCE [LARGE SCALE GENOMIC DNA]</scope>
    <source>
        <strain evidence="2 3">F</strain>
    </source>
</reference>
<name>A0A2J6S674_HYAVF</name>
<dbReference type="SUPFAM" id="SSF54001">
    <property type="entry name" value="Cysteine proteinases"/>
    <property type="match status" value="1"/>
</dbReference>
<dbReference type="OrthoDB" id="10260017at2759"/>
<dbReference type="InterPro" id="IPR038765">
    <property type="entry name" value="Papain-like_cys_pep_sf"/>
</dbReference>
<protein>
    <submittedName>
        <fullName evidence="2">Cysteine proteinase</fullName>
    </submittedName>
</protein>
<dbReference type="AlphaFoldDB" id="A0A2J6S674"/>
<dbReference type="STRING" id="1149755.A0A2J6S674"/>
<dbReference type="Pfam" id="PF00797">
    <property type="entry name" value="Acetyltransf_2"/>
    <property type="match status" value="1"/>
</dbReference>
<dbReference type="InterPro" id="IPR001447">
    <property type="entry name" value="Arylamine_N-AcTrfase"/>
</dbReference>
<evidence type="ECO:0000313" key="2">
    <source>
        <dbReference type="EMBL" id="PMD46267.1"/>
    </source>
</evidence>
<sequence>MPRPLNRRATYSLPALQKYFLHVHLPEPVGRFIIQDYKLEGWGSSIEAKRKLEVLQKYQQSKISFANLYMHYSKHHLGTLDQGLVYEYLVNSGGITREGERSLGILAEHMTIARTEREKLWDGREPSGGRGGTCTMNNGFFGTVMRSLGLRVKMAAARVAKANRGGPKGIFDGWNHLTNLVEFEGRRQLVDVGFVANGPTAPIPLVDGFELPWGSTNDQKRIIWSSIPEFETPDEKCWILQHRKEGNDEWDDIYCFTENECLPQDLEVMNWKGTHDVRGSFFNHMVLVVRTVLEGDDVVGVITMVDGKVKRRIRGNTETLVECMSEVERWEALEEWFGVVLGEQERWGIRGLKTELKGTLDDH</sequence>